<dbReference type="Proteomes" id="UP001054837">
    <property type="component" value="Unassembled WGS sequence"/>
</dbReference>
<evidence type="ECO:0000313" key="1">
    <source>
        <dbReference type="EMBL" id="GIY78627.1"/>
    </source>
</evidence>
<name>A0AAV4W794_9ARAC</name>
<proteinExistence type="predicted"/>
<keyword evidence="2" id="KW-1185">Reference proteome</keyword>
<accession>A0AAV4W794</accession>
<dbReference type="AlphaFoldDB" id="A0AAV4W794"/>
<reference evidence="1 2" key="1">
    <citation type="submission" date="2021-06" db="EMBL/GenBank/DDBJ databases">
        <title>Caerostris darwini draft genome.</title>
        <authorList>
            <person name="Kono N."/>
            <person name="Arakawa K."/>
        </authorList>
    </citation>
    <scope>NUCLEOTIDE SEQUENCE [LARGE SCALE GENOMIC DNA]</scope>
</reference>
<gene>
    <name evidence="1" type="ORF">CDAR_393671</name>
</gene>
<dbReference type="EMBL" id="BPLQ01014262">
    <property type="protein sequence ID" value="GIY78627.1"/>
    <property type="molecule type" value="Genomic_DNA"/>
</dbReference>
<organism evidence="1 2">
    <name type="scientific">Caerostris darwini</name>
    <dbReference type="NCBI Taxonomy" id="1538125"/>
    <lineage>
        <taxon>Eukaryota</taxon>
        <taxon>Metazoa</taxon>
        <taxon>Ecdysozoa</taxon>
        <taxon>Arthropoda</taxon>
        <taxon>Chelicerata</taxon>
        <taxon>Arachnida</taxon>
        <taxon>Araneae</taxon>
        <taxon>Araneomorphae</taxon>
        <taxon>Entelegynae</taxon>
        <taxon>Araneoidea</taxon>
        <taxon>Araneidae</taxon>
        <taxon>Caerostris</taxon>
    </lineage>
</organism>
<sequence length="117" mass="13517">MRYCKESRFHGREIETYENALTFTSENECLHRTISESNDLKSIQSDRPGEFNCWQPHFLIFPFGLSRQMFSHSPLQSFVVIDSLSKGSARACPGEKQLQATFLSRTDDYFPGIDPFL</sequence>
<protein>
    <submittedName>
        <fullName evidence="1">Uncharacterized protein</fullName>
    </submittedName>
</protein>
<comment type="caution">
    <text evidence="1">The sequence shown here is derived from an EMBL/GenBank/DDBJ whole genome shotgun (WGS) entry which is preliminary data.</text>
</comment>
<evidence type="ECO:0000313" key="2">
    <source>
        <dbReference type="Proteomes" id="UP001054837"/>
    </source>
</evidence>